<dbReference type="KEGG" id="ccac:CcaHIS019_0309550"/>
<proteinExistence type="predicted"/>
<evidence type="ECO:0000313" key="1">
    <source>
        <dbReference type="EMBL" id="BEI90885.1"/>
    </source>
</evidence>
<accession>A0AA48IC07</accession>
<dbReference type="RefSeq" id="XP_060456150.1">
    <property type="nucleotide sequence ID" value="XM_060599459.1"/>
</dbReference>
<dbReference type="GeneID" id="85494755"/>
<sequence>MSSIPNDLGDAVLISLPTLLRNGDFPNPVIMADKVNLDGVPFIEINSHRLTYKNHHIIGLIDLSGNIDGIWGIAVPLDPDEPTPALMLTETDSCIIDPSSYPGIVDLVFGYADAKARLALWGTHPALQDHLNSHYYKHVVKKCNGFTSTSGKPLPIASRGVPTLGGEFELFSNITHYCRVFDLDSTCDLELVNGLLTSGRVCTLRAYNNTDISQLKVPPSVVLKCNCVPSPDTPEHWTGTFNLTPPGRVPATVRLVYNVKYAWADALFVSMMGIETLPESVKELVVHFKFVPGERPRYFLCEATAPGSHKIVSAHSTTAPIPELKDNEHLDLVFFPWLIDSSLFKNIVKLYRPGLKITLVGLDEFDGAREADAAGDPAWEAIYDSLPWQGFMPPLRPRPSFTSVADTFVDDLVKTLHRKKKAQARRDVRVLTSTEYLKLGHDDEEDWWPTGQPPGC</sequence>
<protein>
    <submittedName>
        <fullName evidence="1">Uncharacterized protein</fullName>
    </submittedName>
</protein>
<keyword evidence="2" id="KW-1185">Reference proteome</keyword>
<dbReference type="EMBL" id="AP028214">
    <property type="protein sequence ID" value="BEI90885.1"/>
    <property type="molecule type" value="Genomic_DNA"/>
</dbReference>
<evidence type="ECO:0000313" key="2">
    <source>
        <dbReference type="Proteomes" id="UP001233271"/>
    </source>
</evidence>
<dbReference type="AlphaFoldDB" id="A0AA48IC07"/>
<name>A0AA48IC07_9TREE</name>
<dbReference type="Proteomes" id="UP001233271">
    <property type="component" value="Chromosome 3"/>
</dbReference>
<organism evidence="1 2">
    <name type="scientific">Cutaneotrichosporon cavernicola</name>
    <dbReference type="NCBI Taxonomy" id="279322"/>
    <lineage>
        <taxon>Eukaryota</taxon>
        <taxon>Fungi</taxon>
        <taxon>Dikarya</taxon>
        <taxon>Basidiomycota</taxon>
        <taxon>Agaricomycotina</taxon>
        <taxon>Tremellomycetes</taxon>
        <taxon>Trichosporonales</taxon>
        <taxon>Trichosporonaceae</taxon>
        <taxon>Cutaneotrichosporon</taxon>
    </lineage>
</organism>
<gene>
    <name evidence="1" type="ORF">CcaverHIS019_0309550</name>
</gene>
<reference evidence="1" key="1">
    <citation type="journal article" date="2023" name="BMC Genomics">
        <title>Chromosome-level genome assemblies of Cutaneotrichosporon spp. (Trichosporonales, Basidiomycota) reveal imbalanced evolution between nucleotide sequences and chromosome synteny.</title>
        <authorList>
            <person name="Kobayashi Y."/>
            <person name="Kayamori A."/>
            <person name="Aoki K."/>
            <person name="Shiwa Y."/>
            <person name="Matsutani M."/>
            <person name="Fujita N."/>
            <person name="Sugita T."/>
            <person name="Iwasaki W."/>
            <person name="Tanaka N."/>
            <person name="Takashima M."/>
        </authorList>
    </citation>
    <scope>NUCLEOTIDE SEQUENCE</scope>
    <source>
        <strain evidence="1">HIS019</strain>
    </source>
</reference>